<feature type="compositionally biased region" description="Basic residues" evidence="3">
    <location>
        <begin position="107"/>
        <end position="121"/>
    </location>
</feature>
<evidence type="ECO:0000313" key="5">
    <source>
        <dbReference type="EMBL" id="TMQ58925.1"/>
    </source>
</evidence>
<organism evidence="5 6">
    <name type="scientific">Eiseniibacteriota bacterium</name>
    <dbReference type="NCBI Taxonomy" id="2212470"/>
    <lineage>
        <taxon>Bacteria</taxon>
        <taxon>Candidatus Eiseniibacteriota</taxon>
    </lineage>
</organism>
<dbReference type="InterPro" id="IPR002586">
    <property type="entry name" value="CobQ/CobB/MinD/ParA_Nub-bd_dom"/>
</dbReference>
<dbReference type="GO" id="GO:0005524">
    <property type="term" value="F:ATP binding"/>
    <property type="evidence" value="ECO:0007669"/>
    <property type="project" value="UniProtKB-KW"/>
</dbReference>
<feature type="compositionally biased region" description="Low complexity" evidence="3">
    <location>
        <begin position="35"/>
        <end position="54"/>
    </location>
</feature>
<dbReference type="PANTHER" id="PTHR43384:SF4">
    <property type="entry name" value="CELLULOSE BIOSYNTHESIS PROTEIN BCSQ-RELATED"/>
    <property type="match status" value="1"/>
</dbReference>
<feature type="region of interest" description="Disordered" evidence="3">
    <location>
        <begin position="162"/>
        <end position="182"/>
    </location>
</feature>
<dbReference type="EMBL" id="VBOS01000062">
    <property type="protein sequence ID" value="TMQ58925.1"/>
    <property type="molecule type" value="Genomic_DNA"/>
</dbReference>
<dbReference type="SUPFAM" id="SSF52540">
    <property type="entry name" value="P-loop containing nucleoside triphosphate hydrolases"/>
    <property type="match status" value="1"/>
</dbReference>
<dbReference type="InterPro" id="IPR033875">
    <property type="entry name" value="FlhG"/>
</dbReference>
<feature type="region of interest" description="Disordered" evidence="3">
    <location>
        <begin position="1"/>
        <end position="129"/>
    </location>
</feature>
<sequence>MCSAISRRRECPSASPSRFRSTPCAARCARRSRPRTAAAAQQPAPRVPRPAGARGCRRARSRSRARTARLGRGGHERVARFAHSQLRCPSRDSPGGRGPPRPDRSRARNARRRVAKTRAARPRAADGPLPRAPTLLDVLERALRAAGLGDRALHPARGRLVARRPDPMSAPPPSAGGRGPHALHIVPGSGNPGTEASHPARWSRPHVPLVVIASGKGGVGKSTLAANLSVALGQRGARVLLVDADFSQASLDLLLGLHPRHDLQHVCAGEKTLEEIAITGPRGVTLIPAASGAPELADLDDVRLEFLLRGLTQLEASADLMVIDTASGISRAVTSLCLAADLVLLVTTPEMPAFSDAYGLMKLLHHQGLSRPPHLIVNQSGSAEEAEETSHRIGLVARRFLQMNLETWEPVPLDAAVPRAVRRQEPVFATFPHSPAAAAYRAAAERLWSVVLPTDPAVDHEQPQRLEA</sequence>
<accession>A0A538T5K5</accession>
<dbReference type="AlphaFoldDB" id="A0A538T5K5"/>
<dbReference type="Gene3D" id="3.40.50.300">
    <property type="entry name" value="P-loop containing nucleotide triphosphate hydrolases"/>
    <property type="match status" value="1"/>
</dbReference>
<comment type="caution">
    <text evidence="5">The sequence shown here is derived from an EMBL/GenBank/DDBJ whole genome shotgun (WGS) entry which is preliminary data.</text>
</comment>
<evidence type="ECO:0000256" key="2">
    <source>
        <dbReference type="ARBA" id="ARBA00022840"/>
    </source>
</evidence>
<evidence type="ECO:0000313" key="6">
    <source>
        <dbReference type="Proteomes" id="UP000317716"/>
    </source>
</evidence>
<dbReference type="CDD" id="cd02038">
    <property type="entry name" value="FlhG-like"/>
    <property type="match status" value="1"/>
</dbReference>
<dbReference type="Proteomes" id="UP000317716">
    <property type="component" value="Unassembled WGS sequence"/>
</dbReference>
<dbReference type="PANTHER" id="PTHR43384">
    <property type="entry name" value="SEPTUM SITE-DETERMINING PROTEIN MIND HOMOLOG, CHLOROPLASTIC-RELATED"/>
    <property type="match status" value="1"/>
</dbReference>
<keyword evidence="2" id="KW-0067">ATP-binding</keyword>
<protein>
    <submittedName>
        <fullName evidence="5">MinD/ParA family protein</fullName>
    </submittedName>
</protein>
<evidence type="ECO:0000256" key="1">
    <source>
        <dbReference type="ARBA" id="ARBA00022741"/>
    </source>
</evidence>
<gene>
    <name evidence="5" type="ORF">E6K72_02040</name>
</gene>
<name>A0A538T5K5_UNCEI</name>
<dbReference type="GO" id="GO:0051782">
    <property type="term" value="P:negative regulation of cell division"/>
    <property type="evidence" value="ECO:0007669"/>
    <property type="project" value="TreeGrafter"/>
</dbReference>
<evidence type="ECO:0000259" key="4">
    <source>
        <dbReference type="Pfam" id="PF01656"/>
    </source>
</evidence>
<proteinExistence type="predicted"/>
<reference evidence="5 6" key="1">
    <citation type="journal article" date="2019" name="Nat. Microbiol.">
        <title>Mediterranean grassland soil C-N compound turnover is dependent on rainfall and depth, and is mediated by genomically divergent microorganisms.</title>
        <authorList>
            <person name="Diamond S."/>
            <person name="Andeer P.F."/>
            <person name="Li Z."/>
            <person name="Crits-Christoph A."/>
            <person name="Burstein D."/>
            <person name="Anantharaman K."/>
            <person name="Lane K.R."/>
            <person name="Thomas B.C."/>
            <person name="Pan C."/>
            <person name="Northen T.R."/>
            <person name="Banfield J.F."/>
        </authorList>
    </citation>
    <scope>NUCLEOTIDE SEQUENCE [LARGE SCALE GENOMIC DNA]</scope>
    <source>
        <strain evidence="5">WS_2</strain>
    </source>
</reference>
<dbReference type="InterPro" id="IPR050625">
    <property type="entry name" value="ParA/MinD_ATPase"/>
</dbReference>
<evidence type="ECO:0000256" key="3">
    <source>
        <dbReference type="SAM" id="MobiDB-lite"/>
    </source>
</evidence>
<dbReference type="GO" id="GO:0009898">
    <property type="term" value="C:cytoplasmic side of plasma membrane"/>
    <property type="evidence" value="ECO:0007669"/>
    <property type="project" value="TreeGrafter"/>
</dbReference>
<feature type="compositionally biased region" description="Basic residues" evidence="3">
    <location>
        <begin position="55"/>
        <end position="69"/>
    </location>
</feature>
<feature type="domain" description="CobQ/CobB/MinD/ParA nucleotide binding" evidence="4">
    <location>
        <begin position="210"/>
        <end position="427"/>
    </location>
</feature>
<dbReference type="GO" id="GO:0005829">
    <property type="term" value="C:cytosol"/>
    <property type="evidence" value="ECO:0007669"/>
    <property type="project" value="TreeGrafter"/>
</dbReference>
<dbReference type="Pfam" id="PF01656">
    <property type="entry name" value="CbiA"/>
    <property type="match status" value="1"/>
</dbReference>
<dbReference type="GO" id="GO:0016887">
    <property type="term" value="F:ATP hydrolysis activity"/>
    <property type="evidence" value="ECO:0007669"/>
    <property type="project" value="TreeGrafter"/>
</dbReference>
<dbReference type="InterPro" id="IPR027417">
    <property type="entry name" value="P-loop_NTPase"/>
</dbReference>
<keyword evidence="1" id="KW-0547">Nucleotide-binding</keyword>